<evidence type="ECO:0000313" key="2">
    <source>
        <dbReference type="Proteomes" id="UP000217768"/>
    </source>
</evidence>
<accession>A0A2A2ZSB4</accession>
<gene>
    <name evidence="1" type="ORF">CKJ66_23100</name>
</gene>
<dbReference type="EMBL" id="NSFD01000053">
    <property type="protein sequence ID" value="PBA24072.1"/>
    <property type="molecule type" value="Genomic_DNA"/>
</dbReference>
<organism evidence="1 2">
    <name type="scientific">Mycobacterium avium</name>
    <dbReference type="NCBI Taxonomy" id="1764"/>
    <lineage>
        <taxon>Bacteria</taxon>
        <taxon>Bacillati</taxon>
        <taxon>Actinomycetota</taxon>
        <taxon>Actinomycetes</taxon>
        <taxon>Mycobacteriales</taxon>
        <taxon>Mycobacteriaceae</taxon>
        <taxon>Mycobacterium</taxon>
        <taxon>Mycobacterium avium complex (MAC)</taxon>
    </lineage>
</organism>
<reference evidence="1 2" key="1">
    <citation type="submission" date="2017-08" db="EMBL/GenBank/DDBJ databases">
        <title>Phylogenetic analysis of Mycobacterium avium complex whole genomes.</title>
        <authorList>
            <person name="Caverly L.J."/>
            <person name="Spilker T."/>
            <person name="Lipuma J."/>
        </authorList>
    </citation>
    <scope>NUCLEOTIDE SEQUENCE [LARGE SCALE GENOMIC DNA]</scope>
    <source>
        <strain evidence="1 2">FLAC0165</strain>
    </source>
</reference>
<proteinExistence type="predicted"/>
<comment type="caution">
    <text evidence="1">The sequence shown here is derived from an EMBL/GenBank/DDBJ whole genome shotgun (WGS) entry which is preliminary data.</text>
</comment>
<dbReference type="AlphaFoldDB" id="A0A2A2ZSB4"/>
<sequence length="257" mass="28601">MTQGHNREIDELVDIAASEKSPEADRRLFSALRGVELFFSRTTVEQDGKQVNATPLLRLSDGTDAMMLYTSKDHPDLSNTFAGGAFEDALEAAFSMPDLDWVIICNSASHWVAIDKRQIPRILDELGSRRDGFSYNPVTGEDALEDQITRAVGTPPEELSPPIGSLLRGREIFVELADDQAEDGQPIMKTFTIQQMPRVIRAYTTRTRPGIRYGGMQWEALKNMISAAPELDGIQIVNKADDWVVFDRESLQAGRTA</sequence>
<name>A0A2A2ZSB4_MYCAV</name>
<dbReference type="OrthoDB" id="4637897at2"/>
<evidence type="ECO:0000313" key="1">
    <source>
        <dbReference type="EMBL" id="PBA24072.1"/>
    </source>
</evidence>
<dbReference type="Proteomes" id="UP000217768">
    <property type="component" value="Unassembled WGS sequence"/>
</dbReference>
<dbReference type="RefSeq" id="WP_075362346.1">
    <property type="nucleotide sequence ID" value="NZ_JAEKMK010000027.1"/>
</dbReference>
<protein>
    <submittedName>
        <fullName evidence="1">Uncharacterized protein</fullName>
    </submittedName>
</protein>